<organism evidence="1">
    <name type="scientific">Anguilla anguilla</name>
    <name type="common">European freshwater eel</name>
    <name type="synonym">Muraena anguilla</name>
    <dbReference type="NCBI Taxonomy" id="7936"/>
    <lineage>
        <taxon>Eukaryota</taxon>
        <taxon>Metazoa</taxon>
        <taxon>Chordata</taxon>
        <taxon>Craniata</taxon>
        <taxon>Vertebrata</taxon>
        <taxon>Euteleostomi</taxon>
        <taxon>Actinopterygii</taxon>
        <taxon>Neopterygii</taxon>
        <taxon>Teleostei</taxon>
        <taxon>Anguilliformes</taxon>
        <taxon>Anguillidae</taxon>
        <taxon>Anguilla</taxon>
    </lineage>
</organism>
<protein>
    <submittedName>
        <fullName evidence="1">Uncharacterized protein</fullName>
    </submittedName>
</protein>
<name>A0A0E9QZR7_ANGAN</name>
<reference evidence="1" key="2">
    <citation type="journal article" date="2015" name="Fish Shellfish Immunol.">
        <title>Early steps in the European eel (Anguilla anguilla)-Vibrio vulnificus interaction in the gills: Role of the RtxA13 toxin.</title>
        <authorList>
            <person name="Callol A."/>
            <person name="Pajuelo D."/>
            <person name="Ebbesson L."/>
            <person name="Teles M."/>
            <person name="MacKenzie S."/>
            <person name="Amaro C."/>
        </authorList>
    </citation>
    <scope>NUCLEOTIDE SEQUENCE</scope>
</reference>
<sequence length="14" mass="1792">MKKSNFDRYNKTFL</sequence>
<accession>A0A0E9QZR7</accession>
<reference evidence="1" key="1">
    <citation type="submission" date="2014-11" db="EMBL/GenBank/DDBJ databases">
        <authorList>
            <person name="Amaro Gonzalez C."/>
        </authorList>
    </citation>
    <scope>NUCLEOTIDE SEQUENCE</scope>
</reference>
<dbReference type="EMBL" id="GBXM01086585">
    <property type="protein sequence ID" value="JAH21992.1"/>
    <property type="molecule type" value="Transcribed_RNA"/>
</dbReference>
<proteinExistence type="predicted"/>
<evidence type="ECO:0000313" key="1">
    <source>
        <dbReference type="EMBL" id="JAH21992.1"/>
    </source>
</evidence>